<dbReference type="AlphaFoldDB" id="A0A451A7V3"/>
<organism evidence="2">
    <name type="scientific">Candidatus Kentrum sp. TUN</name>
    <dbReference type="NCBI Taxonomy" id="2126343"/>
    <lineage>
        <taxon>Bacteria</taxon>
        <taxon>Pseudomonadati</taxon>
        <taxon>Pseudomonadota</taxon>
        <taxon>Gammaproteobacteria</taxon>
        <taxon>Candidatus Kentrum</taxon>
    </lineage>
</organism>
<accession>A0A451A7V3</accession>
<protein>
    <submittedName>
        <fullName evidence="2">Asparaginase</fullName>
    </submittedName>
</protein>
<reference evidence="2" key="1">
    <citation type="submission" date="2019-02" db="EMBL/GenBank/DDBJ databases">
        <authorList>
            <person name="Gruber-Vodicka R. H."/>
            <person name="Seah K. B. B."/>
        </authorList>
    </citation>
    <scope>NUCLEOTIDE SEQUENCE</scope>
    <source>
        <strain evidence="2">BECK_BY2</strain>
        <strain evidence="1">BECK_BY3</strain>
    </source>
</reference>
<dbReference type="GO" id="GO:0016787">
    <property type="term" value="F:hydrolase activity"/>
    <property type="evidence" value="ECO:0007669"/>
    <property type="project" value="InterPro"/>
</dbReference>
<dbReference type="Pfam" id="PF01112">
    <property type="entry name" value="Asparaginase_2"/>
    <property type="match status" value="1"/>
</dbReference>
<dbReference type="InterPro" id="IPR029055">
    <property type="entry name" value="Ntn_hydrolases_N"/>
</dbReference>
<sequence>MRYLESIRIILEHSRRMLSDGASAVEVVESCASQLEDDPLFNAGCGSVLNKLGKVESASTIRSARLLDWGYRYRQAG</sequence>
<evidence type="ECO:0000313" key="2">
    <source>
        <dbReference type="EMBL" id="VFK62112.1"/>
    </source>
</evidence>
<evidence type="ECO:0000313" key="1">
    <source>
        <dbReference type="EMBL" id="VFK55963.1"/>
    </source>
</evidence>
<dbReference type="InterPro" id="IPR000246">
    <property type="entry name" value="Peptidase_T2"/>
</dbReference>
<dbReference type="GO" id="GO:0005737">
    <property type="term" value="C:cytoplasm"/>
    <property type="evidence" value="ECO:0007669"/>
    <property type="project" value="TreeGrafter"/>
</dbReference>
<dbReference type="SUPFAM" id="SSF56235">
    <property type="entry name" value="N-terminal nucleophile aminohydrolases (Ntn hydrolases)"/>
    <property type="match status" value="1"/>
</dbReference>
<dbReference type="PANTHER" id="PTHR10188">
    <property type="entry name" value="L-ASPARAGINASE"/>
    <property type="match status" value="1"/>
</dbReference>
<dbReference type="EMBL" id="CAADFY010000077">
    <property type="protein sequence ID" value="VFK55963.1"/>
    <property type="molecule type" value="Genomic_DNA"/>
</dbReference>
<name>A0A451A7V3_9GAMM</name>
<dbReference type="PANTHER" id="PTHR10188:SF43">
    <property type="entry name" value="ASPARAGINASE (EUROFUNG)"/>
    <property type="match status" value="1"/>
</dbReference>
<gene>
    <name evidence="2" type="ORF">BECKTUN1418E_GA0071001_107412</name>
    <name evidence="1" type="ORF">BECKTUN1418F_GA0071002_107713</name>
</gene>
<proteinExistence type="predicted"/>
<dbReference type="EMBL" id="CAADFV010000074">
    <property type="protein sequence ID" value="VFK62112.1"/>
    <property type="molecule type" value="Genomic_DNA"/>
</dbReference>